<feature type="transmembrane region" description="Helical" evidence="6">
    <location>
        <begin position="157"/>
        <end position="176"/>
    </location>
</feature>
<dbReference type="RefSeq" id="XP_028466895.1">
    <property type="nucleotide sequence ID" value="XM_028608745.1"/>
</dbReference>
<feature type="transmembrane region" description="Helical" evidence="6">
    <location>
        <begin position="260"/>
        <end position="282"/>
    </location>
</feature>
<dbReference type="InterPro" id="IPR010573">
    <property type="entry name" value="MFS_Str1/Tri12-like"/>
</dbReference>
<feature type="transmembrane region" description="Helical" evidence="6">
    <location>
        <begin position="303"/>
        <end position="324"/>
    </location>
</feature>
<evidence type="ECO:0000256" key="6">
    <source>
        <dbReference type="SAM" id="Phobius"/>
    </source>
</evidence>
<evidence type="ECO:0000259" key="7">
    <source>
        <dbReference type="PROSITE" id="PS50850"/>
    </source>
</evidence>
<comment type="subcellular location">
    <subcellularLocation>
        <location evidence="1">Membrane</location>
        <topology evidence="1">Multi-pass membrane protein</topology>
    </subcellularLocation>
</comment>
<feature type="transmembrane region" description="Helical" evidence="6">
    <location>
        <begin position="397"/>
        <end position="419"/>
    </location>
</feature>
<gene>
    <name evidence="8" type="ORF">SODALDRAFT_294325</name>
</gene>
<feature type="transmembrane region" description="Helical" evidence="6">
    <location>
        <begin position="188"/>
        <end position="207"/>
    </location>
</feature>
<dbReference type="EMBL" id="ML119054">
    <property type="protein sequence ID" value="ROT39089.1"/>
    <property type="molecule type" value="Genomic_DNA"/>
</dbReference>
<keyword evidence="3 6" id="KW-0812">Transmembrane</keyword>
<proteinExistence type="predicted"/>
<dbReference type="Gene3D" id="1.20.1250.20">
    <property type="entry name" value="MFS general substrate transporter like domains"/>
    <property type="match status" value="1"/>
</dbReference>
<dbReference type="AlphaFoldDB" id="A0A3N2PX29"/>
<dbReference type="GO" id="GO:0005886">
    <property type="term" value="C:plasma membrane"/>
    <property type="evidence" value="ECO:0007669"/>
    <property type="project" value="TreeGrafter"/>
</dbReference>
<feature type="transmembrane region" description="Helical" evidence="6">
    <location>
        <begin position="27"/>
        <end position="53"/>
    </location>
</feature>
<dbReference type="Pfam" id="PF06609">
    <property type="entry name" value="TRI12"/>
    <property type="match status" value="1"/>
</dbReference>
<evidence type="ECO:0000256" key="1">
    <source>
        <dbReference type="ARBA" id="ARBA00004141"/>
    </source>
</evidence>
<dbReference type="SUPFAM" id="SSF103473">
    <property type="entry name" value="MFS general substrate transporter"/>
    <property type="match status" value="1"/>
</dbReference>
<feature type="transmembrane region" description="Helical" evidence="6">
    <location>
        <begin position="125"/>
        <end position="145"/>
    </location>
</feature>
<accession>A0A3N2PX29</accession>
<evidence type="ECO:0000256" key="5">
    <source>
        <dbReference type="ARBA" id="ARBA00023136"/>
    </source>
</evidence>
<reference evidence="8 9" key="1">
    <citation type="journal article" date="2018" name="Mol. Ecol.">
        <title>The obligate alkalophilic soda-lake fungus Sodiomyces alkalinus has shifted to a protein diet.</title>
        <authorList>
            <person name="Grum-Grzhimaylo A.A."/>
            <person name="Falkoski D.L."/>
            <person name="van den Heuvel J."/>
            <person name="Valero-Jimenez C.A."/>
            <person name="Min B."/>
            <person name="Choi I.G."/>
            <person name="Lipzen A."/>
            <person name="Daum C.G."/>
            <person name="Aanen D.K."/>
            <person name="Tsang A."/>
            <person name="Henrissat B."/>
            <person name="Bilanenko E.N."/>
            <person name="de Vries R.P."/>
            <person name="van Kan J.A.L."/>
            <person name="Grigoriev I.V."/>
            <person name="Debets A.J.M."/>
        </authorList>
    </citation>
    <scope>NUCLEOTIDE SEQUENCE [LARGE SCALE GENOMIC DNA]</scope>
    <source>
        <strain evidence="8 9">F11</strain>
    </source>
</reference>
<feature type="transmembrane region" description="Helical" evidence="6">
    <location>
        <begin position="520"/>
        <end position="542"/>
    </location>
</feature>
<dbReference type="InterPro" id="IPR053791">
    <property type="entry name" value="MFS_Tri12-like"/>
</dbReference>
<organism evidence="8 9">
    <name type="scientific">Sodiomyces alkalinus (strain CBS 110278 / VKM F-3762 / F11)</name>
    <name type="common">Alkaliphilic filamentous fungus</name>
    <dbReference type="NCBI Taxonomy" id="1314773"/>
    <lineage>
        <taxon>Eukaryota</taxon>
        <taxon>Fungi</taxon>
        <taxon>Dikarya</taxon>
        <taxon>Ascomycota</taxon>
        <taxon>Pezizomycotina</taxon>
        <taxon>Sordariomycetes</taxon>
        <taxon>Hypocreomycetidae</taxon>
        <taxon>Glomerellales</taxon>
        <taxon>Plectosphaerellaceae</taxon>
        <taxon>Sodiomyces</taxon>
    </lineage>
</organism>
<dbReference type="GeneID" id="39577223"/>
<feature type="transmembrane region" description="Helical" evidence="6">
    <location>
        <begin position="371"/>
        <end position="391"/>
    </location>
</feature>
<keyword evidence="9" id="KW-1185">Reference proteome</keyword>
<keyword evidence="5 6" id="KW-0472">Membrane</keyword>
<feature type="transmembrane region" description="Helical" evidence="6">
    <location>
        <begin position="232"/>
        <end position="254"/>
    </location>
</feature>
<dbReference type="InterPro" id="IPR005829">
    <property type="entry name" value="Sugar_transporter_CS"/>
</dbReference>
<keyword evidence="4 6" id="KW-1133">Transmembrane helix</keyword>
<dbReference type="PANTHER" id="PTHR23501">
    <property type="entry name" value="MAJOR FACILITATOR SUPERFAMILY"/>
    <property type="match status" value="1"/>
</dbReference>
<evidence type="ECO:0000256" key="2">
    <source>
        <dbReference type="ARBA" id="ARBA00022448"/>
    </source>
</evidence>
<dbReference type="PROSITE" id="PS00216">
    <property type="entry name" value="SUGAR_TRANSPORT_1"/>
    <property type="match status" value="1"/>
</dbReference>
<dbReference type="GO" id="GO:0022857">
    <property type="term" value="F:transmembrane transporter activity"/>
    <property type="evidence" value="ECO:0007669"/>
    <property type="project" value="InterPro"/>
</dbReference>
<name>A0A3N2PX29_SODAK</name>
<dbReference type="OrthoDB" id="4161376at2759"/>
<feature type="transmembrane region" description="Helical" evidence="6">
    <location>
        <begin position="431"/>
        <end position="456"/>
    </location>
</feature>
<evidence type="ECO:0000313" key="9">
    <source>
        <dbReference type="Proteomes" id="UP000272025"/>
    </source>
</evidence>
<dbReference type="CDD" id="cd06179">
    <property type="entry name" value="MFS_TRI12_like"/>
    <property type="match status" value="1"/>
</dbReference>
<evidence type="ECO:0000313" key="8">
    <source>
        <dbReference type="EMBL" id="ROT39089.1"/>
    </source>
</evidence>
<dbReference type="PANTHER" id="PTHR23501:SF109">
    <property type="entry name" value="MAJOR FACILITATOR SUPERFAMILY (MFS) PROFILE DOMAIN-CONTAINING PROTEIN-RELATED"/>
    <property type="match status" value="1"/>
</dbReference>
<feature type="transmembrane region" description="Helical" evidence="6">
    <location>
        <begin position="96"/>
        <end position="119"/>
    </location>
</feature>
<keyword evidence="2" id="KW-0813">Transport</keyword>
<evidence type="ECO:0000256" key="4">
    <source>
        <dbReference type="ARBA" id="ARBA00022989"/>
    </source>
</evidence>
<feature type="transmembrane region" description="Helical" evidence="6">
    <location>
        <begin position="65"/>
        <end position="84"/>
    </location>
</feature>
<feature type="transmembrane region" description="Helical" evidence="6">
    <location>
        <begin position="344"/>
        <end position="364"/>
    </location>
</feature>
<protein>
    <submittedName>
        <fullName evidence="8">MFS general substrate transporter</fullName>
    </submittedName>
</protein>
<dbReference type="InterPro" id="IPR036259">
    <property type="entry name" value="MFS_trans_sf"/>
</dbReference>
<feature type="domain" description="Major facilitator superfamily (MFS) profile" evidence="7">
    <location>
        <begin position="31"/>
        <end position="547"/>
    </location>
</feature>
<sequence>MSDSDNEVVGYETTSDELPKGYFRSRFFIGTMLATGVGLWAGTAAFAYAAPILTQINQDLGPDPRYTWISLVYNAALAVCLAPVGRLSDIFGRRYYFIGGALLAVIGSIICATATSIPALIGGNVFLGVASATQLSFHFVVGELLPMKYRYVGNGLMYFFAVAGSGVGPSVAYAFIDRHPSVGWRGVYWFLLAINALGLALWTLFYFPPTFQKKHQSDGEDKSSIWYWVRQFDYVGTFLACAGLVVFLLGLSWGGAVYPWASAATISTIVIGFLTLVAFVLWEIYAPIKEPLVPMHLFKNTEWVAAIVLLGLGAGVYYAFAIIWPMQVAVMYNTDGDIHKMGAIANIIGLAMTGGQITGGLLAAKIGKTKYQCMIVFLIGGVFMGCASIVTRPEDKAAAIALVTLGCFWVGWNESICLSNATICVHDQREIGVAGGMAGSLRAAICGVLLAIYTVILSNRLTENIPKYVPAALLEAGLPESSVADFMGGLALGSFEGVVGATESVIAAGMRAYQEANAKAFQTVYLTTIAFSVIAVGLTWFAPNTEKYMTEKVVATLGSDNNNTALVSEKKHSEV</sequence>
<evidence type="ECO:0000256" key="3">
    <source>
        <dbReference type="ARBA" id="ARBA00022692"/>
    </source>
</evidence>
<dbReference type="PROSITE" id="PS50850">
    <property type="entry name" value="MFS"/>
    <property type="match status" value="1"/>
</dbReference>
<dbReference type="Proteomes" id="UP000272025">
    <property type="component" value="Unassembled WGS sequence"/>
</dbReference>
<dbReference type="InterPro" id="IPR020846">
    <property type="entry name" value="MFS_dom"/>
</dbReference>